<dbReference type="InterPro" id="IPR017441">
    <property type="entry name" value="Protein_kinase_ATP_BS"/>
</dbReference>
<dbReference type="EC" id="2.7.11.1" evidence="1"/>
<dbReference type="PANTHER" id="PTHR47634">
    <property type="entry name" value="PROTEIN KINASE DOMAIN-CONTAINING PROTEIN-RELATED"/>
    <property type="match status" value="1"/>
</dbReference>
<comment type="catalytic activity">
    <reaction evidence="7">
        <text>L-threonyl-[protein] + ATP = O-phospho-L-threonyl-[protein] + ADP + H(+)</text>
        <dbReference type="Rhea" id="RHEA:46608"/>
        <dbReference type="Rhea" id="RHEA-COMP:11060"/>
        <dbReference type="Rhea" id="RHEA-COMP:11605"/>
        <dbReference type="ChEBI" id="CHEBI:15378"/>
        <dbReference type="ChEBI" id="CHEBI:30013"/>
        <dbReference type="ChEBI" id="CHEBI:30616"/>
        <dbReference type="ChEBI" id="CHEBI:61977"/>
        <dbReference type="ChEBI" id="CHEBI:456216"/>
        <dbReference type="EC" id="2.7.11.1"/>
    </reaction>
</comment>
<reference evidence="12" key="1">
    <citation type="journal article" date="2017" name="Nat. Microbiol.">
        <title>Global analysis of biosynthetic gene clusters reveals vast potential of secondary metabolite production in Penicillium species.</title>
        <authorList>
            <person name="Nielsen J.C."/>
            <person name="Grijseels S."/>
            <person name="Prigent S."/>
            <person name="Ji B."/>
            <person name="Dainat J."/>
            <person name="Nielsen K.F."/>
            <person name="Frisvad J.C."/>
            <person name="Workman M."/>
            <person name="Nielsen J."/>
        </authorList>
    </citation>
    <scope>NUCLEOTIDE SEQUENCE [LARGE SCALE GENOMIC DNA]</scope>
    <source>
        <strain evidence="12">IBT 24891</strain>
    </source>
</reference>
<dbReference type="SMART" id="SM00220">
    <property type="entry name" value="S_TKc"/>
    <property type="match status" value="1"/>
</dbReference>
<feature type="domain" description="Protein kinase" evidence="10">
    <location>
        <begin position="87"/>
        <end position="437"/>
    </location>
</feature>
<organism evidence="11 12">
    <name type="scientific">Penicillium steckii</name>
    <dbReference type="NCBI Taxonomy" id="303698"/>
    <lineage>
        <taxon>Eukaryota</taxon>
        <taxon>Fungi</taxon>
        <taxon>Dikarya</taxon>
        <taxon>Ascomycota</taxon>
        <taxon>Pezizomycotina</taxon>
        <taxon>Eurotiomycetes</taxon>
        <taxon>Eurotiomycetidae</taxon>
        <taxon>Eurotiales</taxon>
        <taxon>Aspergillaceae</taxon>
        <taxon>Penicillium</taxon>
    </lineage>
</organism>
<dbReference type="PROSITE" id="PS50011">
    <property type="entry name" value="PROTEIN_KINASE_DOM"/>
    <property type="match status" value="1"/>
</dbReference>
<feature type="binding site" evidence="9">
    <location>
        <position position="116"/>
    </location>
    <ligand>
        <name>ATP</name>
        <dbReference type="ChEBI" id="CHEBI:30616"/>
    </ligand>
</feature>
<keyword evidence="3" id="KW-0808">Transferase</keyword>
<keyword evidence="5" id="KW-0418">Kinase</keyword>
<proteinExistence type="predicted"/>
<dbReference type="GO" id="GO:0004674">
    <property type="term" value="F:protein serine/threonine kinase activity"/>
    <property type="evidence" value="ECO:0007669"/>
    <property type="project" value="UniProtKB-KW"/>
</dbReference>
<comment type="catalytic activity">
    <reaction evidence="8">
        <text>L-seryl-[protein] + ATP = O-phospho-L-seryl-[protein] + ADP + H(+)</text>
        <dbReference type="Rhea" id="RHEA:17989"/>
        <dbReference type="Rhea" id="RHEA-COMP:9863"/>
        <dbReference type="Rhea" id="RHEA-COMP:11604"/>
        <dbReference type="ChEBI" id="CHEBI:15378"/>
        <dbReference type="ChEBI" id="CHEBI:29999"/>
        <dbReference type="ChEBI" id="CHEBI:30616"/>
        <dbReference type="ChEBI" id="CHEBI:83421"/>
        <dbReference type="ChEBI" id="CHEBI:456216"/>
        <dbReference type="EC" id="2.7.11.1"/>
    </reaction>
</comment>
<keyword evidence="6 9" id="KW-0067">ATP-binding</keyword>
<protein>
    <recommendedName>
        <fullName evidence="1">non-specific serine/threonine protein kinase</fullName>
        <ecNumber evidence="1">2.7.11.1</ecNumber>
    </recommendedName>
</protein>
<evidence type="ECO:0000256" key="2">
    <source>
        <dbReference type="ARBA" id="ARBA00022527"/>
    </source>
</evidence>
<evidence type="ECO:0000259" key="10">
    <source>
        <dbReference type="PROSITE" id="PS50011"/>
    </source>
</evidence>
<dbReference type="Proteomes" id="UP000191285">
    <property type="component" value="Unassembled WGS sequence"/>
</dbReference>
<dbReference type="GO" id="GO:0000245">
    <property type="term" value="P:spliceosomal complex assembly"/>
    <property type="evidence" value="ECO:0007669"/>
    <property type="project" value="TreeGrafter"/>
</dbReference>
<dbReference type="OrthoDB" id="5979581at2759"/>
<dbReference type="EMBL" id="MLKD01000028">
    <property type="protein sequence ID" value="OQE15460.1"/>
    <property type="molecule type" value="Genomic_DNA"/>
</dbReference>
<dbReference type="PROSITE" id="PS00107">
    <property type="entry name" value="PROTEIN_KINASE_ATP"/>
    <property type="match status" value="1"/>
</dbReference>
<dbReference type="Pfam" id="PF00069">
    <property type="entry name" value="Pkinase"/>
    <property type="match status" value="2"/>
</dbReference>
<evidence type="ECO:0000313" key="11">
    <source>
        <dbReference type="EMBL" id="OQE15460.1"/>
    </source>
</evidence>
<evidence type="ECO:0000256" key="9">
    <source>
        <dbReference type="PROSITE-ProRule" id="PRU10141"/>
    </source>
</evidence>
<evidence type="ECO:0000256" key="6">
    <source>
        <dbReference type="ARBA" id="ARBA00022840"/>
    </source>
</evidence>
<keyword evidence="12" id="KW-1185">Reference proteome</keyword>
<dbReference type="SUPFAM" id="SSF56112">
    <property type="entry name" value="Protein kinase-like (PK-like)"/>
    <property type="match status" value="1"/>
</dbReference>
<evidence type="ECO:0000256" key="1">
    <source>
        <dbReference type="ARBA" id="ARBA00012513"/>
    </source>
</evidence>
<keyword evidence="4 9" id="KW-0547">Nucleotide-binding</keyword>
<dbReference type="Gene3D" id="3.30.200.20">
    <property type="entry name" value="Phosphorylase Kinase, domain 1"/>
    <property type="match status" value="1"/>
</dbReference>
<accession>A0A1V6SNZ7</accession>
<evidence type="ECO:0000256" key="8">
    <source>
        <dbReference type="ARBA" id="ARBA00048679"/>
    </source>
</evidence>
<name>A0A1V6SNZ7_9EURO</name>
<evidence type="ECO:0000313" key="12">
    <source>
        <dbReference type="Proteomes" id="UP000191285"/>
    </source>
</evidence>
<dbReference type="PANTHER" id="PTHR47634:SF9">
    <property type="entry name" value="PROTEIN KINASE DOMAIN-CONTAINING PROTEIN-RELATED"/>
    <property type="match status" value="1"/>
</dbReference>
<evidence type="ECO:0000256" key="5">
    <source>
        <dbReference type="ARBA" id="ARBA00022777"/>
    </source>
</evidence>
<comment type="caution">
    <text evidence="11">The sequence shown here is derived from an EMBL/GenBank/DDBJ whole genome shotgun (WGS) entry which is preliminary data.</text>
</comment>
<dbReference type="InterPro" id="IPR011009">
    <property type="entry name" value="Kinase-like_dom_sf"/>
</dbReference>
<dbReference type="InterPro" id="IPR051334">
    <property type="entry name" value="SRPK"/>
</dbReference>
<dbReference type="InterPro" id="IPR000719">
    <property type="entry name" value="Prot_kinase_dom"/>
</dbReference>
<dbReference type="GO" id="GO:0005524">
    <property type="term" value="F:ATP binding"/>
    <property type="evidence" value="ECO:0007669"/>
    <property type="project" value="UniProtKB-UniRule"/>
</dbReference>
<gene>
    <name evidence="11" type="ORF">PENSTE_c028G08392</name>
</gene>
<evidence type="ECO:0000256" key="4">
    <source>
        <dbReference type="ARBA" id="ARBA00022741"/>
    </source>
</evidence>
<evidence type="ECO:0000256" key="3">
    <source>
        <dbReference type="ARBA" id="ARBA00022679"/>
    </source>
</evidence>
<dbReference type="GO" id="GO:0050684">
    <property type="term" value="P:regulation of mRNA processing"/>
    <property type="evidence" value="ECO:0007669"/>
    <property type="project" value="TreeGrafter"/>
</dbReference>
<keyword evidence="2" id="KW-0723">Serine/threonine-protein kinase</keyword>
<sequence length="439" mass="49391">MKRIGICFCLGPMAIPATACLSLRRILYLRSILRLSMVPKSMSTHSNFSQVNQPIHISTVDAEPLHLYEKGGYCPLTLGEILNYGRYKVLHKLGWGGYSTVWAAKDQREKTYVAVKILVASEANGEMQEVQIMQKLACQQPRPKHMVHLLDSFKIESPNGCHKCLVFELLGLNVPDTINAQFPSGRLSGKFAKAIAKQSLAGLDVLHQNSIGHGDLHIRNLAFALPSMDNLTEEEFIERLGKPEIGSVQRRDGKVLEPGMPEYIVRQASNLDKLHNSAPTIKIIDFGQSFPSNAVPQTLHTPLSVRAPEVLFKDNFDYRVDLWSMGCMLFELFTGQPPFDTFFITPPILIDQMCEMASDSLPKRWKTALETMKEGSNVEDTGLGVQEWLEEVYFDSSHKPDLTRDDISRLGVIIGKLLYFEPSSRASARQILDDPWFRE</sequence>
<evidence type="ECO:0000256" key="7">
    <source>
        <dbReference type="ARBA" id="ARBA00047899"/>
    </source>
</evidence>
<dbReference type="STRING" id="303698.A0A1V6SNZ7"/>
<dbReference type="AlphaFoldDB" id="A0A1V6SNZ7"/>
<dbReference type="Gene3D" id="1.10.510.10">
    <property type="entry name" value="Transferase(Phosphotransferase) domain 1"/>
    <property type="match status" value="1"/>
</dbReference>